<organism evidence="3 4">
    <name type="scientific">Caldovatus aquaticus</name>
    <dbReference type="NCBI Taxonomy" id="2865671"/>
    <lineage>
        <taxon>Bacteria</taxon>
        <taxon>Pseudomonadati</taxon>
        <taxon>Pseudomonadota</taxon>
        <taxon>Alphaproteobacteria</taxon>
        <taxon>Acetobacterales</taxon>
        <taxon>Roseomonadaceae</taxon>
        <taxon>Caldovatus</taxon>
    </lineage>
</organism>
<gene>
    <name evidence="3" type="primary">dctP</name>
    <name evidence="3" type="ORF">K1J50_02430</name>
</gene>
<reference evidence="3 4" key="1">
    <citation type="submission" date="2021-08" db="EMBL/GenBank/DDBJ databases">
        <title>Caldovatus sediminis gen. nov., sp. nov., a moderately thermophilic bacterium isolated from a hot spring.</title>
        <authorList>
            <person name="Hu C.-J."/>
            <person name="Li W.-J."/>
            <person name="Xian W.-D."/>
        </authorList>
    </citation>
    <scope>NUCLEOTIDE SEQUENCE [LARGE SCALE GENOMIC DNA]</scope>
    <source>
        <strain evidence="3 4">SYSU G05006</strain>
    </source>
</reference>
<dbReference type="PANTHER" id="PTHR33376">
    <property type="match status" value="1"/>
</dbReference>
<proteinExistence type="predicted"/>
<dbReference type="Proteomes" id="UP001519924">
    <property type="component" value="Unassembled WGS sequence"/>
</dbReference>
<evidence type="ECO:0000313" key="3">
    <source>
        <dbReference type="EMBL" id="MBW8268334.1"/>
    </source>
</evidence>
<dbReference type="InterPro" id="IPR018389">
    <property type="entry name" value="DctP_fam"/>
</dbReference>
<dbReference type="Gene3D" id="3.40.190.170">
    <property type="entry name" value="Bacterial extracellular solute-binding protein, family 7"/>
    <property type="match status" value="1"/>
</dbReference>
<name>A0ABS7EYH0_9PROT</name>
<keyword evidence="1 2" id="KW-0732">Signal</keyword>
<dbReference type="Pfam" id="PF03480">
    <property type="entry name" value="DctP"/>
    <property type="match status" value="1"/>
</dbReference>
<dbReference type="EMBL" id="JAHZUY010000003">
    <property type="protein sequence ID" value="MBW8268334.1"/>
    <property type="molecule type" value="Genomic_DNA"/>
</dbReference>
<dbReference type="PIRSF" id="PIRSF039026">
    <property type="entry name" value="SiaP"/>
    <property type="match status" value="1"/>
</dbReference>
<dbReference type="NCBIfam" id="NF037995">
    <property type="entry name" value="TRAP_S1"/>
    <property type="match status" value="1"/>
</dbReference>
<dbReference type="PANTHER" id="PTHR33376:SF5">
    <property type="entry name" value="EXTRACYTOPLASMIC SOLUTE RECEPTOR PROTEIN"/>
    <property type="match status" value="1"/>
</dbReference>
<dbReference type="RefSeq" id="WP_220115840.1">
    <property type="nucleotide sequence ID" value="NZ_JAHZUY010000003.1"/>
</dbReference>
<feature type="chain" id="PRO_5045679092" evidence="2">
    <location>
        <begin position="21"/>
        <end position="362"/>
    </location>
</feature>
<evidence type="ECO:0000256" key="2">
    <source>
        <dbReference type="SAM" id="SignalP"/>
    </source>
</evidence>
<dbReference type="Gene3D" id="3.40.190.10">
    <property type="entry name" value="Periplasmic binding protein-like II"/>
    <property type="match status" value="1"/>
</dbReference>
<evidence type="ECO:0000256" key="1">
    <source>
        <dbReference type="ARBA" id="ARBA00022729"/>
    </source>
</evidence>
<feature type="signal peptide" evidence="2">
    <location>
        <begin position="1"/>
        <end position="20"/>
    </location>
</feature>
<comment type="caution">
    <text evidence="3">The sequence shown here is derived from an EMBL/GenBank/DDBJ whole genome shotgun (WGS) entry which is preliminary data.</text>
</comment>
<accession>A0ABS7EYH0</accession>
<dbReference type="InterPro" id="IPR038404">
    <property type="entry name" value="TRAP_DctP_sf"/>
</dbReference>
<sequence>MHRRSLVASGAVATVAGALAAPHVANAQPRVTWRCAGSFPKSLDTLYGNQEFICRRVAELTDGNFQIRSFAPGEIVPALQVLDAAGSGTVEVGYTAPYYYVGKDPSMTFGTALPFGLNSRQMWSWLYHAGGRELLAPVWREQGVHGITAGNTGAQMGGWFRREIRTVQDLHGLKFRIGGIAGQIFQKLGAVAQQLGGADIYPALERGVIDGAEWVGPYDDEKLGFQRVARYYYYPGWWEPGPTTEFMVNLRHWESLPPTYQKALEAACAEGYCHLVARYDALNPAALRRLVAAGAELRPFPREVMAAFYRAAQELWAEIGARNPRFKQILEHFERFRADQQAWFRVAEDSFAIAMAQVTQPR</sequence>
<evidence type="ECO:0000313" key="4">
    <source>
        <dbReference type="Proteomes" id="UP001519924"/>
    </source>
</evidence>
<dbReference type="InterPro" id="IPR026289">
    <property type="entry name" value="SBP_TakP-like"/>
</dbReference>
<protein>
    <submittedName>
        <fullName evidence="3">TRAP transporter substrate-binding protein DctP</fullName>
    </submittedName>
</protein>
<keyword evidence="4" id="KW-1185">Reference proteome</keyword>